<protein>
    <recommendedName>
        <fullName evidence="12">Alpha-type protein kinase domain-containing protein</fullName>
    </recommendedName>
</protein>
<dbReference type="GO" id="GO:0005524">
    <property type="term" value="F:ATP binding"/>
    <property type="evidence" value="ECO:0007669"/>
    <property type="project" value="InterPro"/>
</dbReference>
<evidence type="ECO:0000259" key="8">
    <source>
        <dbReference type="PROSITE" id="PS50234"/>
    </source>
</evidence>
<evidence type="ECO:0008006" key="12">
    <source>
        <dbReference type="Google" id="ProtNLM"/>
    </source>
</evidence>
<evidence type="ECO:0000256" key="5">
    <source>
        <dbReference type="ARBA" id="ARBA00022679"/>
    </source>
</evidence>
<dbReference type="Gene3D" id="3.30.200.20">
    <property type="entry name" value="Phosphorylase Kinase, domain 1"/>
    <property type="match status" value="1"/>
</dbReference>
<evidence type="ECO:0000256" key="4">
    <source>
        <dbReference type="ARBA" id="ARBA00022527"/>
    </source>
</evidence>
<dbReference type="AlphaFoldDB" id="F0ZMK4"/>
<dbReference type="OrthoDB" id="14962at2759"/>
<dbReference type="PANTHER" id="PTHR47763">
    <property type="entry name" value="ALPHA-PROTEIN KINASE VWKA"/>
    <property type="match status" value="1"/>
</dbReference>
<comment type="subcellular location">
    <subcellularLocation>
        <location evidence="1">Secreted</location>
    </subcellularLocation>
</comment>
<sequence>MESVYKLSATLSSSKSITKEKVNVSDMDSLTGSMLSSYISKESSCSGFSDESAMRAVYGGTTIKDSKTKKTLTREERTEIRKKEIDLTFRAIRASECVDLLFILDCTGSMDLYIEQIKKDIVNLHENLKLKYSYLDMTFGFIRYTDFDQGNTKTSLLPLTKSTKEFVDFLELIKAEGGGDGPEDVFGGMDLIKTVPWRLNSTRVVIHIADAPCHGSEYHDFRDDHPDGDPNGILLDSLLEDISRLKLNYYFGHINLLNTGKMIDIFDKRIREISGNQTYISSFDSKDTSTINEKIFQSIEKSISTTKSKITAHYLKKGEADTIRKYTIVKEEPDYAKLTFVPMLQKIFMMPTDIIACLSSTYEMKLNTKTISIKMSEHPFSQGATRLAYFGIDENGRKIVLKQFKYLGSKHNSKKRYFESMECQTVAGKFSLEFNSLRKSDDIKFAVSKVLVVKDSEEPIYLSVESFIEGTYEKFNSNHGYTKSDDEFSEITQTFSHWTHHISKGNAIVVDIQGVKTNSKKDGKTCFLLTDPAIHTRDILKYGSTNLGLPGIIKFFETHKCNVHCHELGLKTPYFKPTMKK</sequence>
<dbReference type="InterPro" id="IPR002035">
    <property type="entry name" value="VWF_A"/>
</dbReference>
<keyword evidence="6" id="KW-0732">Signal</keyword>
<evidence type="ECO:0000256" key="6">
    <source>
        <dbReference type="ARBA" id="ARBA00022729"/>
    </source>
</evidence>
<dbReference type="Gene3D" id="3.40.50.410">
    <property type="entry name" value="von Willebrand factor, type A domain"/>
    <property type="match status" value="1"/>
</dbReference>
<keyword evidence="5" id="KW-0808">Transferase</keyword>
<evidence type="ECO:0000313" key="10">
    <source>
        <dbReference type="EMBL" id="EGC34842.1"/>
    </source>
</evidence>
<dbReference type="Pfam" id="PF25106">
    <property type="entry name" value="VWA_4"/>
    <property type="match status" value="1"/>
</dbReference>
<dbReference type="SMART" id="SM00811">
    <property type="entry name" value="Alpha_kinase"/>
    <property type="match status" value="1"/>
</dbReference>
<dbReference type="PROSITE" id="PS50234">
    <property type="entry name" value="VWFA"/>
    <property type="match status" value="1"/>
</dbReference>
<evidence type="ECO:0000313" key="11">
    <source>
        <dbReference type="Proteomes" id="UP000001064"/>
    </source>
</evidence>
<dbReference type="Pfam" id="PF02816">
    <property type="entry name" value="Alpha_kinase"/>
    <property type="match status" value="1"/>
</dbReference>
<dbReference type="VEuPathDB" id="AmoebaDB:DICPUDRAFT_34378"/>
<dbReference type="RefSeq" id="XP_003288649.1">
    <property type="nucleotide sequence ID" value="XM_003288601.1"/>
</dbReference>
<evidence type="ECO:0000256" key="7">
    <source>
        <dbReference type="ARBA" id="ARBA00022777"/>
    </source>
</evidence>
<evidence type="ECO:0000256" key="2">
    <source>
        <dbReference type="ARBA" id="ARBA00008651"/>
    </source>
</evidence>
<dbReference type="InterPro" id="IPR052969">
    <property type="entry name" value="Thr-specific_kinase-like"/>
</dbReference>
<evidence type="ECO:0000256" key="3">
    <source>
        <dbReference type="ARBA" id="ARBA00022525"/>
    </source>
</evidence>
<name>F0ZMK4_DICPU</name>
<dbReference type="OMA" id="LYCHQCV"/>
<reference evidence="11" key="1">
    <citation type="journal article" date="2011" name="Genome Biol.">
        <title>Comparative genomics of the social amoebae Dictyostelium discoideum and Dictyostelium purpureum.</title>
        <authorList>
            <consortium name="US DOE Joint Genome Institute (JGI-PGF)"/>
            <person name="Sucgang R."/>
            <person name="Kuo A."/>
            <person name="Tian X."/>
            <person name="Salerno W."/>
            <person name="Parikh A."/>
            <person name="Feasley C.L."/>
            <person name="Dalin E."/>
            <person name="Tu H."/>
            <person name="Huang E."/>
            <person name="Barry K."/>
            <person name="Lindquist E."/>
            <person name="Shapiro H."/>
            <person name="Bruce D."/>
            <person name="Schmutz J."/>
            <person name="Salamov A."/>
            <person name="Fey P."/>
            <person name="Gaudet P."/>
            <person name="Anjard C."/>
            <person name="Babu M.M."/>
            <person name="Basu S."/>
            <person name="Bushmanova Y."/>
            <person name="van der Wel H."/>
            <person name="Katoh-Kurasawa M."/>
            <person name="Dinh C."/>
            <person name="Coutinho P.M."/>
            <person name="Saito T."/>
            <person name="Elias M."/>
            <person name="Schaap P."/>
            <person name="Kay R.R."/>
            <person name="Henrissat B."/>
            <person name="Eichinger L."/>
            <person name="Rivero F."/>
            <person name="Putnam N.H."/>
            <person name="West C.M."/>
            <person name="Loomis W.F."/>
            <person name="Chisholm R.L."/>
            <person name="Shaulsky G."/>
            <person name="Strassmann J.E."/>
            <person name="Queller D.C."/>
            <person name="Kuspa A."/>
            <person name="Grigoriev I.V."/>
        </authorList>
    </citation>
    <scope>NUCLEOTIDE SEQUENCE [LARGE SCALE GENOMIC DNA]</scope>
    <source>
        <strain evidence="11">QSDP1</strain>
    </source>
</reference>
<comment type="similarity">
    <text evidence="2">Belongs to the protein kinase superfamily. Alpha-type protein kinase family. ALPK subfamily.</text>
</comment>
<dbReference type="FunFam" id="3.20.200.10:FF:000012">
    <property type="entry name" value="Uncharacterized protein"/>
    <property type="match status" value="1"/>
</dbReference>
<dbReference type="STRING" id="5786.F0ZMK4"/>
<dbReference type="SUPFAM" id="SSF56112">
    <property type="entry name" value="Protein kinase-like (PK-like)"/>
    <property type="match status" value="1"/>
</dbReference>
<dbReference type="PROSITE" id="PS51158">
    <property type="entry name" value="ALPHA_KINASE"/>
    <property type="match status" value="1"/>
</dbReference>
<dbReference type="Gene3D" id="3.20.200.10">
    <property type="entry name" value="MHCK/EF2 kinase"/>
    <property type="match status" value="1"/>
</dbReference>
<evidence type="ECO:0000259" key="9">
    <source>
        <dbReference type="PROSITE" id="PS51158"/>
    </source>
</evidence>
<dbReference type="InterPro" id="IPR004166">
    <property type="entry name" value="a-kinase_dom"/>
</dbReference>
<dbReference type="KEGG" id="dpp:DICPUDRAFT_34378"/>
<dbReference type="GeneID" id="10502056"/>
<dbReference type="FunFam" id="3.40.50.410:FF:000135">
    <property type="entry name" value="Alpha-protein kinase vwkA"/>
    <property type="match status" value="1"/>
</dbReference>
<feature type="domain" description="VWFA" evidence="8">
    <location>
        <begin position="99"/>
        <end position="299"/>
    </location>
</feature>
<evidence type="ECO:0000256" key="1">
    <source>
        <dbReference type="ARBA" id="ARBA00004613"/>
    </source>
</evidence>
<dbReference type="InParanoid" id="F0ZMK4"/>
<dbReference type="EMBL" id="GL871081">
    <property type="protein sequence ID" value="EGC34842.1"/>
    <property type="molecule type" value="Genomic_DNA"/>
</dbReference>
<keyword evidence="4" id="KW-0723">Serine/threonine-protein kinase</keyword>
<dbReference type="PANTHER" id="PTHR47763:SF4">
    <property type="entry name" value="ALPHA-PROTEIN KINASE VWKA"/>
    <property type="match status" value="1"/>
</dbReference>
<dbReference type="Proteomes" id="UP000001064">
    <property type="component" value="Unassembled WGS sequence"/>
</dbReference>
<dbReference type="GO" id="GO:0004674">
    <property type="term" value="F:protein serine/threonine kinase activity"/>
    <property type="evidence" value="ECO:0007669"/>
    <property type="project" value="UniProtKB-KW"/>
</dbReference>
<gene>
    <name evidence="10" type="ORF">DICPUDRAFT_34378</name>
</gene>
<dbReference type="FunFam" id="3.30.200.20:FF:001043">
    <property type="entry name" value="Alpha-protein kinase vwkA"/>
    <property type="match status" value="1"/>
</dbReference>
<accession>F0ZMK4</accession>
<dbReference type="SUPFAM" id="SSF53300">
    <property type="entry name" value="vWA-like"/>
    <property type="match status" value="1"/>
</dbReference>
<dbReference type="InterPro" id="IPR011009">
    <property type="entry name" value="Kinase-like_dom_sf"/>
</dbReference>
<dbReference type="InterPro" id="IPR036465">
    <property type="entry name" value="vWFA_dom_sf"/>
</dbReference>
<proteinExistence type="inferred from homology"/>
<dbReference type="InterPro" id="IPR056861">
    <property type="entry name" value="HMCN1-like_VWA"/>
</dbReference>
<dbReference type="eggNOG" id="ENOG502QVA3">
    <property type="taxonomic scope" value="Eukaryota"/>
</dbReference>
<keyword evidence="11" id="KW-1185">Reference proteome</keyword>
<keyword evidence="3" id="KW-0964">Secreted</keyword>
<organism evidence="10 11">
    <name type="scientific">Dictyostelium purpureum</name>
    <name type="common">Slime mold</name>
    <dbReference type="NCBI Taxonomy" id="5786"/>
    <lineage>
        <taxon>Eukaryota</taxon>
        <taxon>Amoebozoa</taxon>
        <taxon>Evosea</taxon>
        <taxon>Eumycetozoa</taxon>
        <taxon>Dictyostelia</taxon>
        <taxon>Dictyosteliales</taxon>
        <taxon>Dictyosteliaceae</taxon>
        <taxon>Dictyostelium</taxon>
    </lineage>
</organism>
<feature type="domain" description="Alpha-type protein kinase" evidence="9">
    <location>
        <begin position="354"/>
        <end position="573"/>
    </location>
</feature>
<keyword evidence="7" id="KW-0418">Kinase</keyword>